<keyword evidence="2" id="KW-1185">Reference proteome</keyword>
<reference evidence="1 2" key="1">
    <citation type="submission" date="2019-09" db="EMBL/GenBank/DDBJ databases">
        <authorList>
            <person name="Ou C."/>
        </authorList>
    </citation>
    <scope>NUCLEOTIDE SEQUENCE [LARGE SCALE GENOMIC DNA]</scope>
    <source>
        <strain evidence="1">S2</strain>
        <tissue evidence="1">Leaf</tissue>
    </source>
</reference>
<name>A0A5N5HSV7_9ROSA</name>
<reference evidence="1 2" key="3">
    <citation type="submission" date="2019-11" db="EMBL/GenBank/DDBJ databases">
        <title>A de novo genome assembly of a pear dwarfing rootstock.</title>
        <authorList>
            <person name="Wang F."/>
            <person name="Wang J."/>
            <person name="Li S."/>
            <person name="Zhang Y."/>
            <person name="Fang M."/>
            <person name="Ma L."/>
            <person name="Zhao Y."/>
            <person name="Jiang S."/>
        </authorList>
    </citation>
    <scope>NUCLEOTIDE SEQUENCE [LARGE SCALE GENOMIC DNA]</scope>
    <source>
        <strain evidence="1">S2</strain>
        <tissue evidence="1">Leaf</tissue>
    </source>
</reference>
<comment type="caution">
    <text evidence="1">The sequence shown here is derived from an EMBL/GenBank/DDBJ whole genome shotgun (WGS) entry which is preliminary data.</text>
</comment>
<dbReference type="EMBL" id="SMOL01000143">
    <property type="protein sequence ID" value="KAB2630945.1"/>
    <property type="molecule type" value="Genomic_DNA"/>
</dbReference>
<evidence type="ECO:0000313" key="2">
    <source>
        <dbReference type="Proteomes" id="UP000327157"/>
    </source>
</evidence>
<protein>
    <submittedName>
        <fullName evidence="1">Uncharacterized protein</fullName>
    </submittedName>
</protein>
<sequence length="64" mass="7434">MLKRLVNMIGYRKWKTMKVELPWYQGGAKMQLESKMIFGFPGLISSLGGDLLLREVRIHLEILV</sequence>
<proteinExistence type="predicted"/>
<dbReference type="Proteomes" id="UP000327157">
    <property type="component" value="Chromosome 12"/>
</dbReference>
<dbReference type="AlphaFoldDB" id="A0A5N5HSV7"/>
<evidence type="ECO:0000313" key="1">
    <source>
        <dbReference type="EMBL" id="KAB2630945.1"/>
    </source>
</evidence>
<reference evidence="2" key="2">
    <citation type="submission" date="2019-10" db="EMBL/GenBank/DDBJ databases">
        <title>A de novo genome assembly of a pear dwarfing rootstock.</title>
        <authorList>
            <person name="Wang F."/>
            <person name="Wang J."/>
            <person name="Li S."/>
            <person name="Zhang Y."/>
            <person name="Fang M."/>
            <person name="Ma L."/>
            <person name="Zhao Y."/>
            <person name="Jiang S."/>
        </authorList>
    </citation>
    <scope>NUCLEOTIDE SEQUENCE [LARGE SCALE GENOMIC DNA]</scope>
</reference>
<accession>A0A5N5HSV7</accession>
<organism evidence="1 2">
    <name type="scientific">Pyrus ussuriensis x Pyrus communis</name>
    <dbReference type="NCBI Taxonomy" id="2448454"/>
    <lineage>
        <taxon>Eukaryota</taxon>
        <taxon>Viridiplantae</taxon>
        <taxon>Streptophyta</taxon>
        <taxon>Embryophyta</taxon>
        <taxon>Tracheophyta</taxon>
        <taxon>Spermatophyta</taxon>
        <taxon>Magnoliopsida</taxon>
        <taxon>eudicotyledons</taxon>
        <taxon>Gunneridae</taxon>
        <taxon>Pentapetalae</taxon>
        <taxon>rosids</taxon>
        <taxon>fabids</taxon>
        <taxon>Rosales</taxon>
        <taxon>Rosaceae</taxon>
        <taxon>Amygdaloideae</taxon>
        <taxon>Maleae</taxon>
        <taxon>Pyrus</taxon>
    </lineage>
</organism>
<gene>
    <name evidence="1" type="ORF">D8674_008464</name>
</gene>